<evidence type="ECO:0000313" key="5">
    <source>
        <dbReference type="EMBL" id="RDY08978.1"/>
    </source>
</evidence>
<feature type="domain" description="CCHC-type" evidence="4">
    <location>
        <begin position="36"/>
        <end position="51"/>
    </location>
</feature>
<evidence type="ECO:0000256" key="1">
    <source>
        <dbReference type="PROSITE-ProRule" id="PRU00047"/>
    </source>
</evidence>
<evidence type="ECO:0000313" key="6">
    <source>
        <dbReference type="Proteomes" id="UP000257109"/>
    </source>
</evidence>
<organism evidence="5 6">
    <name type="scientific">Mucuna pruriens</name>
    <name type="common">Velvet bean</name>
    <name type="synonym">Dolichos pruriens</name>
    <dbReference type="NCBI Taxonomy" id="157652"/>
    <lineage>
        <taxon>Eukaryota</taxon>
        <taxon>Viridiplantae</taxon>
        <taxon>Streptophyta</taxon>
        <taxon>Embryophyta</taxon>
        <taxon>Tracheophyta</taxon>
        <taxon>Spermatophyta</taxon>
        <taxon>Magnoliopsida</taxon>
        <taxon>eudicotyledons</taxon>
        <taxon>Gunneridae</taxon>
        <taxon>Pentapetalae</taxon>
        <taxon>rosids</taxon>
        <taxon>fabids</taxon>
        <taxon>Fabales</taxon>
        <taxon>Fabaceae</taxon>
        <taxon>Papilionoideae</taxon>
        <taxon>50 kb inversion clade</taxon>
        <taxon>NPAAA clade</taxon>
        <taxon>indigoferoid/millettioid clade</taxon>
        <taxon>Phaseoleae</taxon>
        <taxon>Mucuna</taxon>
    </lineage>
</organism>
<dbReference type="SMART" id="SM00343">
    <property type="entry name" value="ZnF_C2HC"/>
    <property type="match status" value="2"/>
</dbReference>
<comment type="caution">
    <text evidence="5">The sequence shown here is derived from an EMBL/GenBank/DDBJ whole genome shotgun (WGS) entry which is preliminary data.</text>
</comment>
<feature type="non-terminal residue" evidence="5">
    <location>
        <position position="1"/>
    </location>
</feature>
<gene>
    <name evidence="5" type="ORF">CR513_06732</name>
</gene>
<dbReference type="OrthoDB" id="1751274at2759"/>
<evidence type="ECO:0000256" key="2">
    <source>
        <dbReference type="SAM" id="MobiDB-lite"/>
    </source>
</evidence>
<dbReference type="SUPFAM" id="SSF57756">
    <property type="entry name" value="Retrovirus zinc finger-like domains"/>
    <property type="match status" value="1"/>
</dbReference>
<dbReference type="GO" id="GO:0008270">
    <property type="term" value="F:zinc ion binding"/>
    <property type="evidence" value="ECO:0007669"/>
    <property type="project" value="UniProtKB-KW"/>
</dbReference>
<feature type="compositionally biased region" description="Low complexity" evidence="2">
    <location>
        <begin position="55"/>
        <end position="68"/>
    </location>
</feature>
<dbReference type="InterPro" id="IPR036875">
    <property type="entry name" value="Znf_CCHC_sf"/>
</dbReference>
<evidence type="ECO:0000256" key="3">
    <source>
        <dbReference type="SAM" id="SignalP"/>
    </source>
</evidence>
<keyword evidence="3" id="KW-0732">Signal</keyword>
<dbReference type="Proteomes" id="UP000257109">
    <property type="component" value="Unassembled WGS sequence"/>
</dbReference>
<keyword evidence="1" id="KW-0863">Zinc-finger</keyword>
<dbReference type="AlphaFoldDB" id="A0A371I1Q5"/>
<protein>
    <recommendedName>
        <fullName evidence="4">CCHC-type domain-containing protein</fullName>
    </recommendedName>
</protein>
<keyword evidence="6" id="KW-1185">Reference proteome</keyword>
<dbReference type="InterPro" id="IPR001878">
    <property type="entry name" value="Znf_CCHC"/>
</dbReference>
<feature type="non-terminal residue" evidence="5">
    <location>
        <position position="92"/>
    </location>
</feature>
<feature type="chain" id="PRO_5016612745" description="CCHC-type domain-containing protein" evidence="3">
    <location>
        <begin position="21"/>
        <end position="92"/>
    </location>
</feature>
<keyword evidence="1" id="KW-0479">Metal-binding</keyword>
<reference evidence="5" key="1">
    <citation type="submission" date="2018-05" db="EMBL/GenBank/DDBJ databases">
        <title>Draft genome of Mucuna pruriens seed.</title>
        <authorList>
            <person name="Nnadi N.E."/>
            <person name="Vos R."/>
            <person name="Hasami M.H."/>
            <person name="Devisetty U.K."/>
            <person name="Aguiy J.C."/>
        </authorList>
    </citation>
    <scope>NUCLEOTIDE SEQUENCE [LARGE SCALE GENOMIC DNA]</scope>
    <source>
        <strain evidence="5">JCA_2017</strain>
    </source>
</reference>
<accession>A0A371I1Q5</accession>
<dbReference type="Pfam" id="PF00098">
    <property type="entry name" value="zf-CCHC"/>
    <property type="match status" value="1"/>
</dbReference>
<dbReference type="PROSITE" id="PS50158">
    <property type="entry name" value="ZF_CCHC"/>
    <property type="match status" value="1"/>
</dbReference>
<name>A0A371I1Q5_MUCPR</name>
<proteinExistence type="predicted"/>
<dbReference type="EMBL" id="QJKJ01001162">
    <property type="protein sequence ID" value="RDY08978.1"/>
    <property type="molecule type" value="Genomic_DNA"/>
</dbReference>
<feature type="signal peptide" evidence="3">
    <location>
        <begin position="1"/>
        <end position="20"/>
    </location>
</feature>
<dbReference type="Gene3D" id="4.10.60.10">
    <property type="entry name" value="Zinc finger, CCHC-type"/>
    <property type="match status" value="1"/>
</dbReference>
<evidence type="ECO:0000259" key="4">
    <source>
        <dbReference type="PROSITE" id="PS50158"/>
    </source>
</evidence>
<dbReference type="GO" id="GO:0003676">
    <property type="term" value="F:nucleic acid binding"/>
    <property type="evidence" value="ECO:0007669"/>
    <property type="project" value="InterPro"/>
</dbReference>
<feature type="region of interest" description="Disordered" evidence="2">
    <location>
        <begin position="47"/>
        <end position="92"/>
    </location>
</feature>
<sequence length="92" mass="10127">MAHLARVSLIFILLETLMCGRPGHRAYQCETRDVTCFRCNERGHISRDCPRARQESAATSESTSGSASKPKATRRVFALSGTEAAQSDDLIQ</sequence>
<keyword evidence="1" id="KW-0862">Zinc</keyword>